<reference evidence="3 4" key="1">
    <citation type="submission" date="2019-07" db="EMBL/GenBank/DDBJ databases">
        <title>Whole genome shotgun sequence of Methylobacterium haplocladii NBRC 107714.</title>
        <authorList>
            <person name="Hosoyama A."/>
            <person name="Uohara A."/>
            <person name="Ohji S."/>
            <person name="Ichikawa N."/>
        </authorList>
    </citation>
    <scope>NUCLEOTIDE SEQUENCE [LARGE SCALE GENOMIC DNA]</scope>
    <source>
        <strain evidence="3 4">NBRC 107714</strain>
    </source>
</reference>
<dbReference type="InterPro" id="IPR013361">
    <property type="entry name" value="Pilus_CpaD"/>
</dbReference>
<gene>
    <name evidence="3" type="primary">cpaD</name>
    <name evidence="3" type="ORF">MHA02_01250</name>
</gene>
<proteinExistence type="predicted"/>
<dbReference type="PROSITE" id="PS51257">
    <property type="entry name" value="PROKAR_LIPOPROTEIN"/>
    <property type="match status" value="1"/>
</dbReference>
<dbReference type="OrthoDB" id="9802674at2"/>
<accession>A0A512IJ46</accession>
<dbReference type="EMBL" id="BJZT01000002">
    <property type="protein sequence ID" value="GEO97737.1"/>
    <property type="molecule type" value="Genomic_DNA"/>
</dbReference>
<dbReference type="Pfam" id="PF09476">
    <property type="entry name" value="Pilus_CpaD"/>
    <property type="match status" value="1"/>
</dbReference>
<feature type="chain" id="PRO_5022207111" evidence="2">
    <location>
        <begin position="29"/>
        <end position="248"/>
    </location>
</feature>
<evidence type="ECO:0000313" key="3">
    <source>
        <dbReference type="EMBL" id="GEO97737.1"/>
    </source>
</evidence>
<evidence type="ECO:0000256" key="2">
    <source>
        <dbReference type="SAM" id="SignalP"/>
    </source>
</evidence>
<protein>
    <submittedName>
        <fullName evidence="3">Pilus assembly protein CpaD</fullName>
    </submittedName>
</protein>
<organism evidence="3 4">
    <name type="scientific">Methylobacterium haplocladii</name>
    <dbReference type="NCBI Taxonomy" id="1176176"/>
    <lineage>
        <taxon>Bacteria</taxon>
        <taxon>Pseudomonadati</taxon>
        <taxon>Pseudomonadota</taxon>
        <taxon>Alphaproteobacteria</taxon>
        <taxon>Hyphomicrobiales</taxon>
        <taxon>Methylobacteriaceae</taxon>
        <taxon>Methylobacterium</taxon>
    </lineage>
</organism>
<keyword evidence="4" id="KW-1185">Reference proteome</keyword>
<evidence type="ECO:0000256" key="1">
    <source>
        <dbReference type="SAM" id="MobiDB-lite"/>
    </source>
</evidence>
<feature type="compositionally biased region" description="Basic and acidic residues" evidence="1">
    <location>
        <begin position="237"/>
        <end position="248"/>
    </location>
</feature>
<feature type="signal peptide" evidence="2">
    <location>
        <begin position="1"/>
        <end position="28"/>
    </location>
</feature>
<dbReference type="Proteomes" id="UP000321258">
    <property type="component" value="Unassembled WGS sequence"/>
</dbReference>
<dbReference type="NCBIfam" id="TIGR02522">
    <property type="entry name" value="pilus_cpaD"/>
    <property type="match status" value="1"/>
</dbReference>
<feature type="region of interest" description="Disordered" evidence="1">
    <location>
        <begin position="226"/>
        <end position="248"/>
    </location>
</feature>
<comment type="caution">
    <text evidence="3">The sequence shown here is derived from an EMBL/GenBank/DDBJ whole genome shotgun (WGS) entry which is preliminary data.</text>
</comment>
<keyword evidence="2" id="KW-0732">Signal</keyword>
<evidence type="ECO:0000313" key="4">
    <source>
        <dbReference type="Proteomes" id="UP000321258"/>
    </source>
</evidence>
<sequence length="248" mass="26413">MAFRPSSKPTSRPPLALAALVALTAALGACRSDRVATTGSIYPYDVRTRHPFVLADGIRSLDVFPTGPGHLDPRQTADVEAFLLEFRRYGRGRLAIDVPRGVLPATGTAVERTAAAIRRLSAEAGVSGAAVAVAGYAVGDPALASPVRLSFERMEAKVASACGMWPQDLGVSDPAFNLRNEPSWNLGCATRSNIAAQVADPVDLVRGRPEGRIDTVRRSQVIDKLRQGNDPSTTWRQDGKAEVKSAVQ</sequence>
<dbReference type="RefSeq" id="WP_147076043.1">
    <property type="nucleotide sequence ID" value="NZ_BJZT01000002.1"/>
</dbReference>
<name>A0A512IJ46_9HYPH</name>
<dbReference type="AlphaFoldDB" id="A0A512IJ46"/>
<dbReference type="InterPro" id="IPR019027">
    <property type="entry name" value="Pilus_biogenesis_CpaD-related"/>
</dbReference>